<sequence>MLGKSLARAGRFAVEEPGGEEYAQFVQLVDGQGDIAVFAVEVVGQVEQQGADAGKGFVAVDDEGFVAGVDWSRVGCYQGVGSWTVGPDEPATKDQVCELLVRSAGIYELQVYLSEKDQC</sequence>
<dbReference type="EMBL" id="CP070506">
    <property type="protein sequence ID" value="QSB41868.1"/>
    <property type="molecule type" value="Genomic_DNA"/>
</dbReference>
<gene>
    <name evidence="1" type="ORF">JTY93_11250</name>
</gene>
<reference evidence="1 2" key="1">
    <citation type="submission" date="2021-02" db="EMBL/GenBank/DDBJ databases">
        <title>Genomic and phenotypic characterization of Pseudomonas hygromyciniae, a novel bacterial species discovered from a commercially purchased antibiotic vial.</title>
        <authorList>
            <person name="Turner T.L."/>
            <person name="Mitra S.D."/>
            <person name="Kochan T.J."/>
            <person name="Pincus N.B."/>
            <person name="Lebrun-Corbin M."/>
            <person name="Cheung B."/>
            <person name="Gatesy S.W."/>
            <person name="Afzal T."/>
            <person name="Ozer E.A."/>
            <person name="Hauser A.R."/>
        </authorList>
    </citation>
    <scope>NUCLEOTIDE SEQUENCE [LARGE SCALE GENOMIC DNA]</scope>
    <source>
        <strain evidence="1 2">SDM007</strain>
    </source>
</reference>
<dbReference type="Proteomes" id="UP000663249">
    <property type="component" value="Chromosome"/>
</dbReference>
<evidence type="ECO:0000313" key="1">
    <source>
        <dbReference type="EMBL" id="QSB41868.1"/>
    </source>
</evidence>
<name>A0ABX7K5K3_9PSED</name>
<organism evidence="1 2">
    <name type="scientific">Pseudomonas hygromyciniae</name>
    <dbReference type="NCBI Taxonomy" id="2812000"/>
    <lineage>
        <taxon>Bacteria</taxon>
        <taxon>Pseudomonadati</taxon>
        <taxon>Pseudomonadota</taxon>
        <taxon>Gammaproteobacteria</taxon>
        <taxon>Pseudomonadales</taxon>
        <taxon>Pseudomonadaceae</taxon>
        <taxon>Pseudomonas</taxon>
    </lineage>
</organism>
<keyword evidence="2" id="KW-1185">Reference proteome</keyword>
<evidence type="ECO:0000313" key="2">
    <source>
        <dbReference type="Proteomes" id="UP000663249"/>
    </source>
</evidence>
<protein>
    <submittedName>
        <fullName evidence="1">Uncharacterized protein</fullName>
    </submittedName>
</protein>
<accession>A0ABX7K5K3</accession>
<proteinExistence type="predicted"/>